<dbReference type="AlphaFoldDB" id="A0A418WSU6"/>
<protein>
    <submittedName>
        <fullName evidence="3">DUF1254 domain-containing protein</fullName>
    </submittedName>
</protein>
<dbReference type="InterPro" id="IPR037050">
    <property type="entry name" value="DUF1254_sf"/>
</dbReference>
<dbReference type="Pfam" id="PF06863">
    <property type="entry name" value="DUF1254"/>
    <property type="match status" value="1"/>
</dbReference>
<dbReference type="Pfam" id="PF06742">
    <property type="entry name" value="DUF1214"/>
    <property type="match status" value="1"/>
</dbReference>
<organism evidence="3 4">
    <name type="scientific">Sphingomonas cavernae</name>
    <dbReference type="NCBI Taxonomy" id="2320861"/>
    <lineage>
        <taxon>Bacteria</taxon>
        <taxon>Pseudomonadati</taxon>
        <taxon>Pseudomonadota</taxon>
        <taxon>Alphaproteobacteria</taxon>
        <taxon>Sphingomonadales</taxon>
        <taxon>Sphingomonadaceae</taxon>
        <taxon>Sphingomonas</taxon>
    </lineage>
</organism>
<gene>
    <name evidence="3" type="ORF">D3876_04730</name>
</gene>
<dbReference type="PANTHER" id="PTHR36509">
    <property type="entry name" value="BLL3101 PROTEIN"/>
    <property type="match status" value="1"/>
</dbReference>
<evidence type="ECO:0000259" key="1">
    <source>
        <dbReference type="Pfam" id="PF06742"/>
    </source>
</evidence>
<accession>A0A418WSU6</accession>
<keyword evidence="4" id="KW-1185">Reference proteome</keyword>
<evidence type="ECO:0000259" key="2">
    <source>
        <dbReference type="Pfam" id="PF06863"/>
    </source>
</evidence>
<dbReference type="SUPFAM" id="SSF160935">
    <property type="entry name" value="VPA0735-like"/>
    <property type="match status" value="1"/>
</dbReference>
<sequence>MLCVLGGTPAATQSAPPTAVRVTPDNFARAETDMYFTNVVGRAGLGRLDHYRELMPIARQTVVRPNRDTLYSSGVFDLDAGSVTITLPDAGKRFLSLQIIDEDHYVPIVVYGGGTHRFTREQVGTRYMLAGIRILIDPTDAKDAEKVHALQDAIKVSQPGGPGAFEAPQWDKASQKQVRDALGALRATVPDFKRAFGPRGQVDPVRHLIGAATAWGGNPDKDATYLNVTPAKNDGATVHRLTVGAVPVDGFWSISVYNAQGYFDASQSSFTLNSLTAKKSPDGTVTVQFGGCNKAPANCLSIVPGWNYMVRLYRPRPEILDSQWVFPEAQPAP</sequence>
<dbReference type="InterPro" id="IPR037049">
    <property type="entry name" value="DUF1214_C_sf"/>
</dbReference>
<comment type="caution">
    <text evidence="3">The sequence shown here is derived from an EMBL/GenBank/DDBJ whole genome shotgun (WGS) entry which is preliminary data.</text>
</comment>
<feature type="domain" description="DUF1214" evidence="1">
    <location>
        <begin position="233"/>
        <end position="316"/>
    </location>
</feature>
<dbReference type="InterPro" id="IPR010621">
    <property type="entry name" value="DUF1214"/>
</dbReference>
<dbReference type="OrthoDB" id="1346484at2"/>
<feature type="domain" description="DUF1254" evidence="2">
    <location>
        <begin position="47"/>
        <end position="107"/>
    </location>
</feature>
<dbReference type="InterPro" id="IPR010679">
    <property type="entry name" value="DUF1254"/>
</dbReference>
<dbReference type="PANTHER" id="PTHR36509:SF3">
    <property type="entry name" value="SIGNAL PEPTIDE PROTEIN"/>
    <property type="match status" value="1"/>
</dbReference>
<dbReference type="EMBL" id="QYUM01000002">
    <property type="protein sequence ID" value="RJF94246.1"/>
    <property type="molecule type" value="Genomic_DNA"/>
</dbReference>
<name>A0A418WSU6_9SPHN</name>
<dbReference type="Gene3D" id="2.60.40.1610">
    <property type="entry name" value="Domain of unknown function DUF1254"/>
    <property type="match status" value="1"/>
</dbReference>
<evidence type="ECO:0000313" key="3">
    <source>
        <dbReference type="EMBL" id="RJF94246.1"/>
    </source>
</evidence>
<dbReference type="Proteomes" id="UP000286100">
    <property type="component" value="Unassembled WGS sequence"/>
</dbReference>
<dbReference type="Gene3D" id="2.60.120.600">
    <property type="entry name" value="Domain of unknown function DUF1214, C-terminal domain"/>
    <property type="match status" value="1"/>
</dbReference>
<reference evidence="3 4" key="1">
    <citation type="submission" date="2018-09" db="EMBL/GenBank/DDBJ databases">
        <authorList>
            <person name="Zhu H."/>
        </authorList>
    </citation>
    <scope>NUCLEOTIDE SEQUENCE [LARGE SCALE GENOMIC DNA]</scope>
    <source>
        <strain evidence="3 4">K2R01-6</strain>
    </source>
</reference>
<evidence type="ECO:0000313" key="4">
    <source>
        <dbReference type="Proteomes" id="UP000286100"/>
    </source>
</evidence>
<proteinExistence type="predicted"/>